<dbReference type="Proteomes" id="UP000615580">
    <property type="component" value="Unassembled WGS sequence"/>
</dbReference>
<gene>
    <name evidence="2" type="ORF">I4J41_11065</name>
</gene>
<comment type="caution">
    <text evidence="2">The sequence shown here is derived from an EMBL/GenBank/DDBJ whole genome shotgun (WGS) entry which is preliminary data.</text>
</comment>
<keyword evidence="1" id="KW-0732">Signal</keyword>
<feature type="chain" id="PRO_5047052116" evidence="1">
    <location>
        <begin position="28"/>
        <end position="62"/>
    </location>
</feature>
<keyword evidence="3" id="KW-1185">Reference proteome</keyword>
<sequence>MKINGLGKVLSTAIGVCMVAAGGTAVAATAEENVSVLEEFASNLRMAAEDGGSPSDVRSEQI</sequence>
<organism evidence="2 3">
    <name type="scientific">Corynebacterium belfantii</name>
    <dbReference type="NCBI Taxonomy" id="2014537"/>
    <lineage>
        <taxon>Bacteria</taxon>
        <taxon>Bacillati</taxon>
        <taxon>Actinomycetota</taxon>
        <taxon>Actinomycetes</taxon>
        <taxon>Mycobacteriales</taxon>
        <taxon>Corynebacteriaceae</taxon>
        <taxon>Corynebacterium</taxon>
    </lineage>
</organism>
<dbReference type="EMBL" id="JADQUG010000058">
    <property type="protein sequence ID" value="MBG9355087.1"/>
    <property type="molecule type" value="Genomic_DNA"/>
</dbReference>
<reference evidence="2 3" key="1">
    <citation type="journal article" date="2020" name="J. Clin. Microbiol.">
        <title>Assessing the Genetic Diversity of Austrian Corynebacterium diphtheriae Clinical Isolates, 2011-2019.</title>
        <authorList>
            <person name="Schaeffer J."/>
            <person name="Huhulescu S."/>
            <person name="Stoeger A."/>
            <person name="Allerberger F."/>
            <person name="Ruppitsch W."/>
        </authorList>
    </citation>
    <scope>NUCLEOTIDE SEQUENCE [LARGE SCALE GENOMIC DNA]</scope>
    <source>
        <strain evidence="2 3">04-17</strain>
    </source>
</reference>
<evidence type="ECO:0000256" key="1">
    <source>
        <dbReference type="SAM" id="SignalP"/>
    </source>
</evidence>
<protein>
    <submittedName>
        <fullName evidence="2">Uncharacterized protein</fullName>
    </submittedName>
</protein>
<accession>A0ABS0LEQ9</accession>
<name>A0ABS0LEQ9_9CORY</name>
<evidence type="ECO:0000313" key="2">
    <source>
        <dbReference type="EMBL" id="MBG9355087.1"/>
    </source>
</evidence>
<proteinExistence type="predicted"/>
<evidence type="ECO:0000313" key="3">
    <source>
        <dbReference type="Proteomes" id="UP000615580"/>
    </source>
</evidence>
<feature type="signal peptide" evidence="1">
    <location>
        <begin position="1"/>
        <end position="27"/>
    </location>
</feature>
<dbReference type="RefSeq" id="WP_196977037.1">
    <property type="nucleotide sequence ID" value="NZ_JADQUD010000052.1"/>
</dbReference>